<dbReference type="OrthoDB" id="3044029at2759"/>
<dbReference type="Proteomes" id="UP001063166">
    <property type="component" value="Unassembled WGS sequence"/>
</dbReference>
<keyword evidence="2" id="KW-0732">Signal</keyword>
<evidence type="ECO:0000256" key="2">
    <source>
        <dbReference type="SAM" id="SignalP"/>
    </source>
</evidence>
<name>A0A9P3PZI2_LYOSH</name>
<feature type="chain" id="PRO_5040348227" evidence="2">
    <location>
        <begin position="22"/>
        <end position="712"/>
    </location>
</feature>
<keyword evidence="4" id="KW-1185">Reference proteome</keyword>
<reference evidence="3" key="1">
    <citation type="submission" date="2022-07" db="EMBL/GenBank/DDBJ databases">
        <title>The genome of Lyophyllum shimeji provides insight into the initial evolution of ectomycorrhizal fungal genome.</title>
        <authorList>
            <person name="Kobayashi Y."/>
            <person name="Shibata T."/>
            <person name="Hirakawa H."/>
            <person name="Shigenobu S."/>
            <person name="Nishiyama T."/>
            <person name="Yamada A."/>
            <person name="Hasebe M."/>
            <person name="Kawaguchi M."/>
        </authorList>
    </citation>
    <scope>NUCLEOTIDE SEQUENCE</scope>
    <source>
        <strain evidence="3">AT787</strain>
    </source>
</reference>
<dbReference type="EMBL" id="BRPK01000018">
    <property type="protein sequence ID" value="GLB44855.1"/>
    <property type="molecule type" value="Genomic_DNA"/>
</dbReference>
<evidence type="ECO:0000313" key="3">
    <source>
        <dbReference type="EMBL" id="GLB44855.1"/>
    </source>
</evidence>
<accession>A0A9P3PZI2</accession>
<comment type="caution">
    <text evidence="3">The sequence shown here is derived from an EMBL/GenBank/DDBJ whole genome shotgun (WGS) entry which is preliminary data.</text>
</comment>
<gene>
    <name evidence="3" type="ORF">LshimejAT787_1801920</name>
</gene>
<feature type="compositionally biased region" description="Polar residues" evidence="1">
    <location>
        <begin position="369"/>
        <end position="402"/>
    </location>
</feature>
<evidence type="ECO:0000256" key="1">
    <source>
        <dbReference type="SAM" id="MobiDB-lite"/>
    </source>
</evidence>
<organism evidence="3 4">
    <name type="scientific">Lyophyllum shimeji</name>
    <name type="common">Hon-shimeji</name>
    <name type="synonym">Tricholoma shimeji</name>
    <dbReference type="NCBI Taxonomy" id="47721"/>
    <lineage>
        <taxon>Eukaryota</taxon>
        <taxon>Fungi</taxon>
        <taxon>Dikarya</taxon>
        <taxon>Basidiomycota</taxon>
        <taxon>Agaricomycotina</taxon>
        <taxon>Agaricomycetes</taxon>
        <taxon>Agaricomycetidae</taxon>
        <taxon>Agaricales</taxon>
        <taxon>Tricholomatineae</taxon>
        <taxon>Lyophyllaceae</taxon>
        <taxon>Lyophyllum</taxon>
    </lineage>
</organism>
<feature type="region of interest" description="Disordered" evidence="1">
    <location>
        <begin position="349"/>
        <end position="408"/>
    </location>
</feature>
<evidence type="ECO:0000313" key="4">
    <source>
        <dbReference type="Proteomes" id="UP001063166"/>
    </source>
</evidence>
<proteinExistence type="predicted"/>
<protein>
    <submittedName>
        <fullName evidence="3">Uncharacterized protein</fullName>
    </submittedName>
</protein>
<dbReference type="AlphaFoldDB" id="A0A9P3PZI2"/>
<feature type="signal peptide" evidence="2">
    <location>
        <begin position="1"/>
        <end position="21"/>
    </location>
</feature>
<sequence>MRTILSTLLLAAVAVIPFVAASPGSLDRLLEARQAVDNIVYVTDANKFWYVRVLPLFPSSFARPAGVVLTITHHRSMIMPRDSHTNIGDSEHPGGMKTYCSPAGRYSPQQGQLPAAFWSNVAFTTGKGRNGGRFAQLTGCIRPELLSRLNPDDAGGQYDSSGGAGGQGNPQGSKCLGYNHYVELVEPAGPRACIKCCDDPADCPTNKDTQGCPNVIPGNYFDCAGIPVQARALGIKARNLLIRAPGHARVRAPRRASRVACGLPPSASPWEDPILLRAAAAVPKPIRWTNRPSLLVFLDLVSFFFHRGAPSGFPVFPLFPFFLRSFYQGRGPSLSVPSLVVVPPLPVPRASMDSGRNDSSETLKPARPLSTSSSSETLRPTNFQRTLRPTSNSRTASPQSRAPRTMRPSRIVSAGRARVSPPSVNRVYLSASGCSVPAALMPQQPQRSAYERMDDRTRLDLFLFPLPPALPPVPPAYTATAPPPIFPREQLPEASWSQPPSYTLVPVQPSRSYTSFMSFSEDDQSNPYESRQKVSIIGKFFQLPNDDGSLTPTWIMASYRGEHCPIAVGDDVEILSHATQLLYMGRIAGLVFSTDPSWISFELIPRNGRPNVLLVPTSCTILSWRERLLLFLWTRRLSAPASDPQPSPEAYQAAQQAITEMLSVAPPRAAPRAASPPHVPYRADLSSLGHGRSFVSQKPGAQFSVNIYYLIP</sequence>